<evidence type="ECO:0000256" key="13">
    <source>
        <dbReference type="ARBA" id="ARBA00023136"/>
    </source>
</evidence>
<keyword evidence="5" id="KW-0723">Serine/threonine-protein kinase</keyword>
<dbReference type="STRING" id="77586.A0A0D9XCN6"/>
<evidence type="ECO:0000256" key="10">
    <source>
        <dbReference type="ARBA" id="ARBA00022777"/>
    </source>
</evidence>
<dbReference type="SUPFAM" id="SSF56112">
    <property type="entry name" value="Protein kinase-like (PK-like)"/>
    <property type="match status" value="3"/>
</dbReference>
<feature type="transmembrane region" description="Helical" evidence="17">
    <location>
        <begin position="764"/>
        <end position="783"/>
    </location>
</feature>
<keyword evidence="4" id="KW-1003">Cell membrane</keyword>
<name>A0A0D9XCN6_9ORYZ</name>
<evidence type="ECO:0000256" key="2">
    <source>
        <dbReference type="ARBA" id="ARBA00008536"/>
    </source>
</evidence>
<accession>A0A0D9XCN6</accession>
<dbReference type="InterPro" id="IPR000719">
    <property type="entry name" value="Prot_kinase_dom"/>
</dbReference>
<dbReference type="Proteomes" id="UP000032180">
    <property type="component" value="Chromosome 9"/>
</dbReference>
<keyword evidence="6" id="KW-0808">Transferase</keyword>
<organism evidence="19 20">
    <name type="scientific">Leersia perrieri</name>
    <dbReference type="NCBI Taxonomy" id="77586"/>
    <lineage>
        <taxon>Eukaryota</taxon>
        <taxon>Viridiplantae</taxon>
        <taxon>Streptophyta</taxon>
        <taxon>Embryophyta</taxon>
        <taxon>Tracheophyta</taxon>
        <taxon>Spermatophyta</taxon>
        <taxon>Magnoliopsida</taxon>
        <taxon>Liliopsida</taxon>
        <taxon>Poales</taxon>
        <taxon>Poaceae</taxon>
        <taxon>BOP clade</taxon>
        <taxon>Oryzoideae</taxon>
        <taxon>Oryzeae</taxon>
        <taxon>Oryzinae</taxon>
        <taxon>Leersia</taxon>
    </lineage>
</organism>
<evidence type="ECO:0000256" key="3">
    <source>
        <dbReference type="ARBA" id="ARBA00010217"/>
    </source>
</evidence>
<reference evidence="19 20" key="1">
    <citation type="submission" date="2012-08" db="EMBL/GenBank/DDBJ databases">
        <title>Oryza genome evolution.</title>
        <authorList>
            <person name="Wing R.A."/>
        </authorList>
    </citation>
    <scope>NUCLEOTIDE SEQUENCE</scope>
</reference>
<evidence type="ECO:0000256" key="8">
    <source>
        <dbReference type="ARBA" id="ARBA00022729"/>
    </source>
</evidence>
<proteinExistence type="inferred from homology"/>
<dbReference type="Pfam" id="PF00069">
    <property type="entry name" value="Pkinase"/>
    <property type="match status" value="2"/>
</dbReference>
<dbReference type="InterPro" id="IPR050528">
    <property type="entry name" value="L-type_Lectin-RKs"/>
</dbReference>
<dbReference type="AlphaFoldDB" id="A0A0D9XCN6"/>
<sequence>MASPPAPAEDPSYRYVILGSSPPAPAPTAAPIQQTPATGSTPAPAPPTQPDNQSPPPPPIPPSQPSELEAPPPPVEPPPPPPEPVVGAPSPQGTPKTPPPDDTALRTPDQITTSSPAKIIAMAVAPTVVVFVVAAVLLWLWWQKRRKNSASVRVPHNSDSESDGHHGNSDLEKAVTAGGPRRYQYQELAAATGDFAEEKKLGQGGFGHLHGWCDSRKGLLLVYEFVPGGSLEKHIYDTNRYKIIMGLGAALRYLHQEWEKCVLHGDIKPSNIMVDLSCNTKLGDFGLARLVDHGKAWQATTSVFGTAGYIDPEFVITRKPSIESDVYSFGIVLLEIICAKPPIVLLEDKPSFVLLKWVWSLYSQNTILDAVDERLRGGGMIDEWQMERVLVVGLWCAHPDLKERPSITRAINMLQSDDARLPYLSPQLYKSECSPPPIDIAIGSDYGNTTHGTFSGTGIPMSATTTTTCSSVSFPESGGGGGGCLLLCVNRFASVLAALILRSRAKRINFSSVEVRNTNAIDIESNGDRSNNAELEIVVAAAGPRRYNYDELSAATGDFAEEEKLGQGGFGSVYRGRLPGGGQQPPSRRLPMDWGSCLLRALPDRSRGANYTLLLVAERTSSLAVNFVVDGPVRTGLSSLSSEMSPLVCNQNRSLGHGASRFIVLIVTRPSGKGVASCRYILPWNIDEQEELLDSSGVMAMSGTLPERRVRIHRSSLTLSSSNRVLPKTRRLLSGSHGHILSRKQQRVAIYRPGHRTRQIRESMVVAGLSLLGLICAIMAGVLCCTRQRKRVRQIAAAMVVELDEFEDDKPILKPEQYRGVMMWPKRFRYSEMAAATRNFAEETKIGRGGFGPVYRGYLNDEQRYVAIKVLTEGEQSQQGMREFQAELTVMSQVRHRNIVQLLGWCDCRRGLFLVYELMPEGSLDKHLYDTNRLLSWPNRYNIAIGLGSALQYLHQDCNRCVVHGDIKPANVMLDTSLNPKLGDFGLARLLEHGAEPDTTQVIAGTVGYIDPEFLNSHIPSAESDVYSFGVVLLEIASGRRPASSRRQDTSLTLLDFVRRMYDRGTVVEAADGRLNGEFDKQQMERMLVTGLWCACHDPTYRPSVTQAVKALRSEGADLRQLPVITPVTRAVERSLVEQAYGDQSEDFSMTDPSTTYLTSRDPTWIQIVN</sequence>
<comment type="similarity">
    <text evidence="2">In the N-terminal section; belongs to the leguminous lectin family.</text>
</comment>
<evidence type="ECO:0000256" key="5">
    <source>
        <dbReference type="ARBA" id="ARBA00022527"/>
    </source>
</evidence>
<evidence type="ECO:0000313" key="20">
    <source>
        <dbReference type="Proteomes" id="UP000032180"/>
    </source>
</evidence>
<dbReference type="eggNOG" id="ENOG502QTX3">
    <property type="taxonomic scope" value="Eukaryota"/>
</dbReference>
<feature type="transmembrane region" description="Helical" evidence="17">
    <location>
        <begin position="119"/>
        <end position="142"/>
    </location>
</feature>
<keyword evidence="20" id="KW-1185">Reference proteome</keyword>
<evidence type="ECO:0000256" key="14">
    <source>
        <dbReference type="ARBA" id="ARBA00023170"/>
    </source>
</evidence>
<evidence type="ECO:0000259" key="18">
    <source>
        <dbReference type="PROSITE" id="PS50011"/>
    </source>
</evidence>
<feature type="compositionally biased region" description="Pro residues" evidence="16">
    <location>
        <begin position="43"/>
        <end position="84"/>
    </location>
</feature>
<keyword evidence="13 17" id="KW-0472">Membrane</keyword>
<keyword evidence="9" id="KW-0547">Nucleotide-binding</keyword>
<evidence type="ECO:0000256" key="6">
    <source>
        <dbReference type="ARBA" id="ARBA00022679"/>
    </source>
</evidence>
<evidence type="ECO:0000256" key="12">
    <source>
        <dbReference type="ARBA" id="ARBA00022989"/>
    </source>
</evidence>
<evidence type="ECO:0000256" key="11">
    <source>
        <dbReference type="ARBA" id="ARBA00022840"/>
    </source>
</evidence>
<feature type="region of interest" description="Disordered" evidence="16">
    <location>
        <begin position="150"/>
        <end position="176"/>
    </location>
</feature>
<dbReference type="EnsemblPlants" id="LPERR09G04420.1">
    <property type="protein sequence ID" value="LPERR09G04420.1"/>
    <property type="gene ID" value="LPERR09G04420"/>
</dbReference>
<keyword evidence="7 17" id="KW-0812">Transmembrane</keyword>
<keyword evidence="8" id="KW-0732">Signal</keyword>
<dbReference type="FunFam" id="1.10.510.10:FF:000522">
    <property type="entry name" value="L-type lectin-domain containing receptor kinase IX.1"/>
    <property type="match status" value="1"/>
</dbReference>
<dbReference type="Gramene" id="LPERR09G04420.1">
    <property type="protein sequence ID" value="LPERR09G04420.1"/>
    <property type="gene ID" value="LPERR09G04420"/>
</dbReference>
<evidence type="ECO:0000256" key="9">
    <source>
        <dbReference type="ARBA" id="ARBA00022741"/>
    </source>
</evidence>
<dbReference type="FunFam" id="3.30.200.20:FF:000039">
    <property type="entry name" value="receptor-like protein kinase FERONIA"/>
    <property type="match status" value="1"/>
</dbReference>
<protein>
    <recommendedName>
        <fullName evidence="18">Protein kinase domain-containing protein</fullName>
    </recommendedName>
</protein>
<feature type="domain" description="Protein kinase" evidence="18">
    <location>
        <begin position="840"/>
        <end position="1125"/>
    </location>
</feature>
<feature type="compositionally biased region" description="Basic and acidic residues" evidence="16">
    <location>
        <begin position="156"/>
        <end position="173"/>
    </location>
</feature>
<keyword evidence="12 17" id="KW-1133">Transmembrane helix</keyword>
<keyword evidence="10" id="KW-0418">Kinase</keyword>
<dbReference type="Gene3D" id="1.10.510.10">
    <property type="entry name" value="Transferase(Phosphotransferase) domain 1"/>
    <property type="match status" value="2"/>
</dbReference>
<reference evidence="20" key="2">
    <citation type="submission" date="2013-12" db="EMBL/GenBank/DDBJ databases">
        <authorList>
            <person name="Yu Y."/>
            <person name="Lee S."/>
            <person name="de Baynast K."/>
            <person name="Wissotski M."/>
            <person name="Liu L."/>
            <person name="Talag J."/>
            <person name="Goicoechea J."/>
            <person name="Angelova A."/>
            <person name="Jetty R."/>
            <person name="Kudrna D."/>
            <person name="Golser W."/>
            <person name="Rivera L."/>
            <person name="Zhang J."/>
            <person name="Wing R."/>
        </authorList>
    </citation>
    <scope>NUCLEOTIDE SEQUENCE</scope>
</reference>
<comment type="similarity">
    <text evidence="3">In the C-terminal section; belongs to the protein kinase superfamily. Ser/Thr protein kinase family.</text>
</comment>
<dbReference type="PANTHER" id="PTHR27007">
    <property type="match status" value="1"/>
</dbReference>
<feature type="compositionally biased region" description="Low complexity" evidence="16">
    <location>
        <begin position="85"/>
        <end position="95"/>
    </location>
</feature>
<reference evidence="19" key="3">
    <citation type="submission" date="2015-04" db="UniProtKB">
        <authorList>
            <consortium name="EnsemblPlants"/>
        </authorList>
    </citation>
    <scope>IDENTIFICATION</scope>
</reference>
<dbReference type="GO" id="GO:0004674">
    <property type="term" value="F:protein serine/threonine kinase activity"/>
    <property type="evidence" value="ECO:0007669"/>
    <property type="project" value="UniProtKB-KW"/>
</dbReference>
<comment type="subcellular location">
    <subcellularLocation>
        <location evidence="1">Cell membrane</location>
        <topology evidence="1">Single-pass type I membrane protein</topology>
    </subcellularLocation>
</comment>
<dbReference type="FunFam" id="1.10.510.10:FF:000240">
    <property type="entry name" value="Lectin-domain containing receptor kinase A4.3"/>
    <property type="match status" value="1"/>
</dbReference>
<dbReference type="GO" id="GO:0005524">
    <property type="term" value="F:ATP binding"/>
    <property type="evidence" value="ECO:0007669"/>
    <property type="project" value="UniProtKB-KW"/>
</dbReference>
<keyword evidence="14" id="KW-0675">Receptor</keyword>
<evidence type="ECO:0000256" key="15">
    <source>
        <dbReference type="ARBA" id="ARBA00023180"/>
    </source>
</evidence>
<dbReference type="HOGENOM" id="CLU_274216_0_0_1"/>
<evidence type="ECO:0000256" key="4">
    <source>
        <dbReference type="ARBA" id="ARBA00022475"/>
    </source>
</evidence>
<evidence type="ECO:0000256" key="7">
    <source>
        <dbReference type="ARBA" id="ARBA00022692"/>
    </source>
</evidence>
<dbReference type="PROSITE" id="PS50011">
    <property type="entry name" value="PROTEIN_KINASE_DOM"/>
    <property type="match status" value="2"/>
</dbReference>
<dbReference type="GO" id="GO:0005886">
    <property type="term" value="C:plasma membrane"/>
    <property type="evidence" value="ECO:0007669"/>
    <property type="project" value="UniProtKB-SubCell"/>
</dbReference>
<evidence type="ECO:0000256" key="16">
    <source>
        <dbReference type="SAM" id="MobiDB-lite"/>
    </source>
</evidence>
<dbReference type="CDD" id="cd14066">
    <property type="entry name" value="STKc_IRAK"/>
    <property type="match status" value="1"/>
</dbReference>
<dbReference type="PROSITE" id="PS00108">
    <property type="entry name" value="PROTEIN_KINASE_ST"/>
    <property type="match status" value="2"/>
</dbReference>
<keyword evidence="15" id="KW-0325">Glycoprotein</keyword>
<evidence type="ECO:0000313" key="19">
    <source>
        <dbReference type="EnsemblPlants" id="LPERR09G04420.1"/>
    </source>
</evidence>
<evidence type="ECO:0000256" key="1">
    <source>
        <dbReference type="ARBA" id="ARBA00004251"/>
    </source>
</evidence>
<feature type="compositionally biased region" description="Low complexity" evidence="16">
    <location>
        <begin position="29"/>
        <end position="42"/>
    </location>
</feature>
<dbReference type="InterPro" id="IPR011009">
    <property type="entry name" value="Kinase-like_dom_sf"/>
</dbReference>
<feature type="domain" description="Protein kinase" evidence="18">
    <location>
        <begin position="105"/>
        <end position="424"/>
    </location>
</feature>
<dbReference type="GO" id="GO:0002229">
    <property type="term" value="P:defense response to oomycetes"/>
    <property type="evidence" value="ECO:0007669"/>
    <property type="project" value="UniProtKB-ARBA"/>
</dbReference>
<dbReference type="Gene3D" id="3.30.200.20">
    <property type="entry name" value="Phosphorylase Kinase, domain 1"/>
    <property type="match status" value="2"/>
</dbReference>
<dbReference type="SMART" id="SM00220">
    <property type="entry name" value="S_TKc"/>
    <property type="match status" value="2"/>
</dbReference>
<evidence type="ECO:0000256" key="17">
    <source>
        <dbReference type="SAM" id="Phobius"/>
    </source>
</evidence>
<keyword evidence="11" id="KW-0067">ATP-binding</keyword>
<feature type="region of interest" description="Disordered" evidence="16">
    <location>
        <begin position="1"/>
        <end position="109"/>
    </location>
</feature>
<dbReference type="InterPro" id="IPR008271">
    <property type="entry name" value="Ser/Thr_kinase_AS"/>
</dbReference>